<keyword evidence="2" id="KW-1185">Reference proteome</keyword>
<dbReference type="EMBL" id="OZ034821">
    <property type="protein sequence ID" value="CAL1405808.1"/>
    <property type="molecule type" value="Genomic_DNA"/>
</dbReference>
<reference evidence="1 2" key="1">
    <citation type="submission" date="2024-04" db="EMBL/GenBank/DDBJ databases">
        <authorList>
            <person name="Fracassetti M."/>
        </authorList>
    </citation>
    <scope>NUCLEOTIDE SEQUENCE [LARGE SCALE GENOMIC DNA]</scope>
</reference>
<sequence>MQVSALNDSWIPALHPDPPFFNPRVLPKEGDLKVADLMCPGEGHWSSDKLAQWFHPDSCRAIEAIALPRQDLEDKQIWHATGDGVFTVKSAYHLAVLIDKQHGRWSPTAVGWINKAGFIFGSPRFHPS</sequence>
<protein>
    <submittedName>
        <fullName evidence="1">Uncharacterized protein</fullName>
    </submittedName>
</protein>
<accession>A0AAV2G7K3</accession>
<name>A0AAV2G7K3_9ROSI</name>
<gene>
    <name evidence="1" type="ORF">LTRI10_LOCUS45575</name>
</gene>
<dbReference type="AlphaFoldDB" id="A0AAV2G7K3"/>
<dbReference type="Proteomes" id="UP001497516">
    <property type="component" value="Chromosome 8"/>
</dbReference>
<organism evidence="1 2">
    <name type="scientific">Linum trigynum</name>
    <dbReference type="NCBI Taxonomy" id="586398"/>
    <lineage>
        <taxon>Eukaryota</taxon>
        <taxon>Viridiplantae</taxon>
        <taxon>Streptophyta</taxon>
        <taxon>Embryophyta</taxon>
        <taxon>Tracheophyta</taxon>
        <taxon>Spermatophyta</taxon>
        <taxon>Magnoliopsida</taxon>
        <taxon>eudicotyledons</taxon>
        <taxon>Gunneridae</taxon>
        <taxon>Pentapetalae</taxon>
        <taxon>rosids</taxon>
        <taxon>fabids</taxon>
        <taxon>Malpighiales</taxon>
        <taxon>Linaceae</taxon>
        <taxon>Linum</taxon>
    </lineage>
</organism>
<evidence type="ECO:0000313" key="1">
    <source>
        <dbReference type="EMBL" id="CAL1405808.1"/>
    </source>
</evidence>
<evidence type="ECO:0000313" key="2">
    <source>
        <dbReference type="Proteomes" id="UP001497516"/>
    </source>
</evidence>
<proteinExistence type="predicted"/>